<feature type="region of interest" description="Disordered" evidence="1">
    <location>
        <begin position="1"/>
        <end position="93"/>
    </location>
</feature>
<reference evidence="2" key="2">
    <citation type="submission" date="2020-09" db="EMBL/GenBank/DDBJ databases">
        <authorList>
            <person name="Sun Q."/>
            <person name="Zhou Y."/>
        </authorList>
    </citation>
    <scope>NUCLEOTIDE SEQUENCE</scope>
    <source>
        <strain evidence="2">CGMCC 4.7138</strain>
    </source>
</reference>
<dbReference type="Proteomes" id="UP000653480">
    <property type="component" value="Unassembled WGS sequence"/>
</dbReference>
<name>A0A8H9H2N9_9ACTN</name>
<keyword evidence="3" id="KW-1185">Reference proteome</keyword>
<dbReference type="AlphaFoldDB" id="A0A8H9H2N9"/>
<proteinExistence type="predicted"/>
<feature type="compositionally biased region" description="Basic and acidic residues" evidence="1">
    <location>
        <begin position="77"/>
        <end position="93"/>
    </location>
</feature>
<evidence type="ECO:0000313" key="3">
    <source>
        <dbReference type="Proteomes" id="UP000653480"/>
    </source>
</evidence>
<dbReference type="EMBL" id="BMMN01000003">
    <property type="protein sequence ID" value="GGO07191.1"/>
    <property type="molecule type" value="Genomic_DNA"/>
</dbReference>
<comment type="caution">
    <text evidence="2">The sequence shown here is derived from an EMBL/GenBank/DDBJ whole genome shotgun (WGS) entry which is preliminary data.</text>
</comment>
<accession>A0A8H9H2N9</accession>
<evidence type="ECO:0000256" key="1">
    <source>
        <dbReference type="SAM" id="MobiDB-lite"/>
    </source>
</evidence>
<evidence type="ECO:0000313" key="2">
    <source>
        <dbReference type="EMBL" id="GGO07191.1"/>
    </source>
</evidence>
<gene>
    <name evidence="2" type="ORF">GCM10011574_20450</name>
</gene>
<organism evidence="2 3">
    <name type="scientific">Microbispora bryophytorum</name>
    <dbReference type="NCBI Taxonomy" id="1460882"/>
    <lineage>
        <taxon>Bacteria</taxon>
        <taxon>Bacillati</taxon>
        <taxon>Actinomycetota</taxon>
        <taxon>Actinomycetes</taxon>
        <taxon>Streptosporangiales</taxon>
        <taxon>Streptosporangiaceae</taxon>
        <taxon>Microbispora</taxon>
    </lineage>
</organism>
<reference evidence="2" key="1">
    <citation type="journal article" date="2014" name="Int. J. Syst. Evol. Microbiol.">
        <title>Complete genome sequence of Corynebacterium casei LMG S-19264T (=DSM 44701T), isolated from a smear-ripened cheese.</title>
        <authorList>
            <consortium name="US DOE Joint Genome Institute (JGI-PGF)"/>
            <person name="Walter F."/>
            <person name="Albersmeier A."/>
            <person name="Kalinowski J."/>
            <person name="Ruckert C."/>
        </authorList>
    </citation>
    <scope>NUCLEOTIDE SEQUENCE</scope>
    <source>
        <strain evidence="2">CGMCC 4.7138</strain>
    </source>
</reference>
<sequence>MRRRASTRAIDAPMPVRETGTRADPHVLMAETLGGRPGARHDRRGTTRGRAAGRLGGWRYGEVRRAGPAWPGTGQARADEDRDGAAVPARSERARVTGTVAGCASRRCDARSVAG</sequence>
<protein>
    <submittedName>
        <fullName evidence="2">Uncharacterized protein</fullName>
    </submittedName>
</protein>